<comment type="caution">
    <text evidence="1">The sequence shown here is derived from an EMBL/GenBank/DDBJ whole genome shotgun (WGS) entry which is preliminary data.</text>
</comment>
<sequence>MQRIALSWIFFLILFVSFPNPGHAKAKRISRGQFEVNGYRVNVSGQQKNGKLCVRGRVSYGEHCDRLQMKFTLENQHGKRKTVTTIVEDAGGAASPIIDAEKKIVKRNTVSTGDRWEIVNISAKCRD</sequence>
<dbReference type="RefSeq" id="WP_124328375.1">
    <property type="nucleotide sequence ID" value="NZ_BEXT01000001.1"/>
</dbReference>
<reference evidence="2" key="1">
    <citation type="submission" date="2017-11" db="EMBL/GenBank/DDBJ databases">
        <authorList>
            <person name="Watanabe M."/>
            <person name="Kojima H."/>
        </authorList>
    </citation>
    <scope>NUCLEOTIDE SEQUENCE [LARGE SCALE GENOMIC DNA]</scope>
    <source>
        <strain evidence="2">Tokyo 01</strain>
    </source>
</reference>
<accession>A0A401FVN1</accession>
<dbReference type="EMBL" id="BEXT01000001">
    <property type="protein sequence ID" value="GBC61037.1"/>
    <property type="molecule type" value="Genomic_DNA"/>
</dbReference>
<reference evidence="2" key="2">
    <citation type="submission" date="2019-01" db="EMBL/GenBank/DDBJ databases">
        <title>Genome sequence of Desulfonema ishimotonii strain Tokyo 01.</title>
        <authorList>
            <person name="Fukui M."/>
        </authorList>
    </citation>
    <scope>NUCLEOTIDE SEQUENCE [LARGE SCALE GENOMIC DNA]</scope>
    <source>
        <strain evidence="2">Tokyo 01</strain>
    </source>
</reference>
<proteinExistence type="predicted"/>
<dbReference type="AlphaFoldDB" id="A0A401FVN1"/>
<name>A0A401FVN1_9BACT</name>
<keyword evidence="2" id="KW-1185">Reference proteome</keyword>
<evidence type="ECO:0000313" key="1">
    <source>
        <dbReference type="EMBL" id="GBC61037.1"/>
    </source>
</evidence>
<evidence type="ECO:0000313" key="2">
    <source>
        <dbReference type="Proteomes" id="UP000288096"/>
    </source>
</evidence>
<protein>
    <submittedName>
        <fullName evidence="1">Uncharacterized protein</fullName>
    </submittedName>
</protein>
<organism evidence="1 2">
    <name type="scientific">Desulfonema ishimotonii</name>
    <dbReference type="NCBI Taxonomy" id="45657"/>
    <lineage>
        <taxon>Bacteria</taxon>
        <taxon>Pseudomonadati</taxon>
        <taxon>Thermodesulfobacteriota</taxon>
        <taxon>Desulfobacteria</taxon>
        <taxon>Desulfobacterales</taxon>
        <taxon>Desulfococcaceae</taxon>
        <taxon>Desulfonema</taxon>
    </lineage>
</organism>
<gene>
    <name evidence="1" type="ORF">DENIS_1997</name>
</gene>
<dbReference type="Proteomes" id="UP000288096">
    <property type="component" value="Unassembled WGS sequence"/>
</dbReference>